<evidence type="ECO:0000313" key="5">
    <source>
        <dbReference type="EMBL" id="KAH3665840.1"/>
    </source>
</evidence>
<organism evidence="5 6">
    <name type="scientific">Ogataea philodendri</name>
    <dbReference type="NCBI Taxonomy" id="1378263"/>
    <lineage>
        <taxon>Eukaryota</taxon>
        <taxon>Fungi</taxon>
        <taxon>Dikarya</taxon>
        <taxon>Ascomycota</taxon>
        <taxon>Saccharomycotina</taxon>
        <taxon>Pichiomycetes</taxon>
        <taxon>Pichiales</taxon>
        <taxon>Pichiaceae</taxon>
        <taxon>Ogataea</taxon>
    </lineage>
</organism>
<evidence type="ECO:0000256" key="2">
    <source>
        <dbReference type="ARBA" id="ARBA00038210"/>
    </source>
</evidence>
<accession>A0A9P8T584</accession>
<dbReference type="OrthoDB" id="418911at2759"/>
<feature type="region of interest" description="Disordered" evidence="4">
    <location>
        <begin position="466"/>
        <end position="493"/>
    </location>
</feature>
<dbReference type="Proteomes" id="UP000769157">
    <property type="component" value="Unassembled WGS sequence"/>
</dbReference>
<comment type="caution">
    <text evidence="5">The sequence shown here is derived from an EMBL/GenBank/DDBJ whole genome shotgun (WGS) entry which is preliminary data.</text>
</comment>
<feature type="region of interest" description="Disordered" evidence="4">
    <location>
        <begin position="1"/>
        <end position="21"/>
    </location>
</feature>
<gene>
    <name evidence="5" type="ORF">OGAPHI_004028</name>
</gene>
<reference evidence="5" key="1">
    <citation type="journal article" date="2021" name="Open Biol.">
        <title>Shared evolutionary footprints suggest mitochondrial oxidative damage underlies multiple complex I losses in fungi.</title>
        <authorList>
            <person name="Schikora-Tamarit M.A."/>
            <person name="Marcet-Houben M."/>
            <person name="Nosek J."/>
            <person name="Gabaldon T."/>
        </authorList>
    </citation>
    <scope>NUCLEOTIDE SEQUENCE</scope>
    <source>
        <strain evidence="5">CBS6075</strain>
    </source>
</reference>
<feature type="repeat" description="TPR" evidence="3">
    <location>
        <begin position="332"/>
        <end position="365"/>
    </location>
</feature>
<feature type="compositionally biased region" description="Polar residues" evidence="4">
    <location>
        <begin position="473"/>
        <end position="493"/>
    </location>
</feature>
<evidence type="ECO:0000256" key="1">
    <source>
        <dbReference type="ARBA" id="ARBA00022803"/>
    </source>
</evidence>
<comment type="similarity">
    <text evidence="2">Belongs to the APC3/CDC27 family.</text>
</comment>
<name>A0A9P8T584_9ASCO</name>
<dbReference type="PROSITE" id="PS50005">
    <property type="entry name" value="TPR"/>
    <property type="match status" value="2"/>
</dbReference>
<dbReference type="GO" id="GO:0005680">
    <property type="term" value="C:anaphase-promoting complex"/>
    <property type="evidence" value="ECO:0007669"/>
    <property type="project" value="UniProtKB-ARBA"/>
</dbReference>
<dbReference type="RefSeq" id="XP_046061044.1">
    <property type="nucleotide sequence ID" value="XM_046205063.1"/>
</dbReference>
<dbReference type="AlphaFoldDB" id="A0A9P8T584"/>
<dbReference type="PANTHER" id="PTHR12558:SF13">
    <property type="entry name" value="CELL DIVISION CYCLE PROTEIN 27 HOMOLOG"/>
    <property type="match status" value="1"/>
</dbReference>
<evidence type="ECO:0000256" key="4">
    <source>
        <dbReference type="SAM" id="MobiDB-lite"/>
    </source>
</evidence>
<dbReference type="PANTHER" id="PTHR12558">
    <property type="entry name" value="CELL DIVISION CYCLE 16,23,27"/>
    <property type="match status" value="1"/>
</dbReference>
<dbReference type="Gene3D" id="1.25.40.10">
    <property type="entry name" value="Tetratricopeptide repeat domain"/>
    <property type="match status" value="2"/>
</dbReference>
<dbReference type="GeneID" id="70235993"/>
<protein>
    <submittedName>
        <fullName evidence="5">Uncharacterized protein</fullName>
    </submittedName>
</protein>
<sequence>MVSVGYPKEMTRGSPHGPQALRLSPDGQDFVHTWLACGKFASSMPSSSNTAIRSYKNVLRFDPANITALHGLATAALSKKDHREIFETTEILNSALTSFFHIGKEVSIWFDLASCYLELADYDTANRVLVNTLKTAGSCPSIWLLYSRLLSRTNMINDSLDAYQRTIRLASASSRNINILRIAHTEIAALFMTQNNTRACIQELVAAISLPPPAPDKLKEYSCTWGLLALAHREAGDLPAALSACVSGLDVVGQNMVLRLLQSHLLLTSENPREHLPAVIFTLHRVIETQERNAITCFLSYYLLARSYFLQDNPSEAYKYFREALNCEPKSPLLWLSMGHLYLHLNQLNDSMEAYSQVIKFEAADPQITTAMAWEGLKHIYERCEDQSQDAIDACMRASACYRSCDRPDLAAQMDSHAANLKSGKRNSLTEISDVPQWLVGQFLWEQCYEKFQLYSSPLEFVIPPGPDPRANHANSTSPPRLGHSPTQSPHSPLSTLIPHKYYEPQMMPVMNTMVPSHPHQSPPFYVGQQPPVQQFHSSKFQPPFMTPVYPYPQIVTGPLQAPMHVAEMNFN</sequence>
<proteinExistence type="inferred from homology"/>
<evidence type="ECO:0000313" key="6">
    <source>
        <dbReference type="Proteomes" id="UP000769157"/>
    </source>
</evidence>
<dbReference type="EMBL" id="JAEUBE010000295">
    <property type="protein sequence ID" value="KAH3665840.1"/>
    <property type="molecule type" value="Genomic_DNA"/>
</dbReference>
<feature type="repeat" description="TPR" evidence="3">
    <location>
        <begin position="298"/>
        <end position="331"/>
    </location>
</feature>
<dbReference type="SUPFAM" id="SSF48452">
    <property type="entry name" value="TPR-like"/>
    <property type="match status" value="1"/>
</dbReference>
<dbReference type="InterPro" id="IPR011990">
    <property type="entry name" value="TPR-like_helical_dom_sf"/>
</dbReference>
<evidence type="ECO:0000256" key="3">
    <source>
        <dbReference type="PROSITE-ProRule" id="PRU00339"/>
    </source>
</evidence>
<keyword evidence="6" id="KW-1185">Reference proteome</keyword>
<reference evidence="5" key="2">
    <citation type="submission" date="2021-01" db="EMBL/GenBank/DDBJ databases">
        <authorList>
            <person name="Schikora-Tamarit M.A."/>
        </authorList>
    </citation>
    <scope>NUCLEOTIDE SEQUENCE</scope>
    <source>
        <strain evidence="5">CBS6075</strain>
    </source>
</reference>
<dbReference type="Pfam" id="PF14559">
    <property type="entry name" value="TPR_19"/>
    <property type="match status" value="1"/>
</dbReference>
<keyword evidence="1 3" id="KW-0802">TPR repeat</keyword>
<dbReference type="SMART" id="SM00028">
    <property type="entry name" value="TPR"/>
    <property type="match status" value="4"/>
</dbReference>
<dbReference type="InterPro" id="IPR019734">
    <property type="entry name" value="TPR_rpt"/>
</dbReference>